<reference evidence="2 4" key="2">
    <citation type="journal article" date="2018" name="Plant J.">
        <title>The Physcomitrella patens chromosome-scale assembly reveals moss genome structure and evolution.</title>
        <authorList>
            <person name="Lang D."/>
            <person name="Ullrich K.K."/>
            <person name="Murat F."/>
            <person name="Fuchs J."/>
            <person name="Jenkins J."/>
            <person name="Haas F.B."/>
            <person name="Piednoel M."/>
            <person name="Gundlach H."/>
            <person name="Van Bel M."/>
            <person name="Meyberg R."/>
            <person name="Vives C."/>
            <person name="Morata J."/>
            <person name="Symeonidi A."/>
            <person name="Hiss M."/>
            <person name="Muchero W."/>
            <person name="Kamisugi Y."/>
            <person name="Saleh O."/>
            <person name="Blanc G."/>
            <person name="Decker E.L."/>
            <person name="van Gessel N."/>
            <person name="Grimwood J."/>
            <person name="Hayes R.D."/>
            <person name="Graham S.W."/>
            <person name="Gunter L.E."/>
            <person name="McDaniel S.F."/>
            <person name="Hoernstein S.N.W."/>
            <person name="Larsson A."/>
            <person name="Li F.W."/>
            <person name="Perroud P.F."/>
            <person name="Phillips J."/>
            <person name="Ranjan P."/>
            <person name="Rokshar D.S."/>
            <person name="Rothfels C.J."/>
            <person name="Schneider L."/>
            <person name="Shu S."/>
            <person name="Stevenson D.W."/>
            <person name="Thummler F."/>
            <person name="Tillich M."/>
            <person name="Villarreal Aguilar J.C."/>
            <person name="Widiez T."/>
            <person name="Wong G.K."/>
            <person name="Wymore A."/>
            <person name="Zhang Y."/>
            <person name="Zimmer A.D."/>
            <person name="Quatrano R.S."/>
            <person name="Mayer K.F.X."/>
            <person name="Goodstein D."/>
            <person name="Casacuberta J.M."/>
            <person name="Vandepoele K."/>
            <person name="Reski R."/>
            <person name="Cuming A.C."/>
            <person name="Tuskan G.A."/>
            <person name="Maumus F."/>
            <person name="Salse J."/>
            <person name="Schmutz J."/>
            <person name="Rensing S.A."/>
        </authorList>
    </citation>
    <scope>NUCLEOTIDE SEQUENCE [LARGE SCALE GENOMIC DNA]</scope>
    <source>
        <strain evidence="3 4">cv. Gransden 2004</strain>
    </source>
</reference>
<feature type="compositionally biased region" description="Pro residues" evidence="1">
    <location>
        <begin position="322"/>
        <end position="331"/>
    </location>
</feature>
<name>A0A2K1K739_PHYPA</name>
<feature type="compositionally biased region" description="Basic residues" evidence="1">
    <location>
        <begin position="260"/>
        <end position="270"/>
    </location>
</feature>
<gene>
    <name evidence="3" type="primary">LOC112285895</name>
    <name evidence="2" type="ORF">PHYPA_011499</name>
</gene>
<dbReference type="EnsemblPlants" id="Pp3c8_13850V3.1">
    <property type="protein sequence ID" value="Pp3c8_13850V3.1"/>
    <property type="gene ID" value="Pp3c8_13850"/>
</dbReference>
<dbReference type="AlphaFoldDB" id="A0A2K1K739"/>
<sequence length="573" mass="62033">MVLKPIYLDLSSSDDEEDDLSQDRSGTIGTTGLLYLRKVFDMDVEDDDVVIIDKPTNAGRVRRDKERLIRSAIDDDECCVLDTDPGAVEAAEIAPTYDSDELVVTGEKGAVACRDYPHARHSCIQFPFKTTPHASFCTQCFCYVCDSLAPCSLWGDGNNPNNHCHATEEPLWKTLRQFSKCGSIPAPATPTTVASSNLHTITSPTGVNRNAQATLSQSQTLITSPIRQSLVGNSPVSPRVSRQTQGNSTAVKKDPLVIKLKGKSRRRCSPPRHNLGVRTSSTQSRTHRPPPLSSFSGTRPLPSPRPRSPATSARIRDEIIPSMPPQPPQFTPYPDLSRAGTYAPVLSSSQSVPTHNYFPDRAGSVAPPPPPVAGMPPPLPPPPPVVQYSRPTLHPNVAYYTPIAPPLPNSPPPYIPPPPPPPIVNDYPPPGAYGHHLMRPPGADHSTAGYVPAVPHIPDSRYVSASAPLHQGQSSAVQLYADYSVQDYRSQVEPGGHYASSSYNFPSNGGSNTDILTGPSEGLASDATAQYDPFEACIGAVTSPDRNQQVMDVFNNMLEPLTPDDYLWDTFPY</sequence>
<reference evidence="3" key="3">
    <citation type="submission" date="2020-12" db="UniProtKB">
        <authorList>
            <consortium name="EnsemblPlants"/>
        </authorList>
    </citation>
    <scope>IDENTIFICATION</scope>
</reference>
<dbReference type="GeneID" id="112285895"/>
<dbReference type="RefSeq" id="XP_024383013.1">
    <property type="nucleotide sequence ID" value="XM_024527245.2"/>
</dbReference>
<dbReference type="PaxDb" id="3218-PP1S184_112V6.1"/>
<dbReference type="Gramene" id="Pp3c8_13850V3.7">
    <property type="protein sequence ID" value="Pp3c8_13850V3.7"/>
    <property type="gene ID" value="Pp3c8_13850"/>
</dbReference>
<keyword evidence="4" id="KW-1185">Reference proteome</keyword>
<dbReference type="OrthoDB" id="266020at2759"/>
<dbReference type="Gramene" id="Pp3c8_13850V3.1">
    <property type="protein sequence ID" value="Pp3c8_13850V3.1"/>
    <property type="gene ID" value="Pp3c8_13850"/>
</dbReference>
<evidence type="ECO:0000313" key="2">
    <source>
        <dbReference type="EMBL" id="PNR49603.1"/>
    </source>
</evidence>
<proteinExistence type="predicted"/>
<dbReference type="EnsemblPlants" id="Pp3c8_13850V3.8">
    <property type="protein sequence ID" value="Pp3c8_13850V3.8"/>
    <property type="gene ID" value="Pp3c8_13850"/>
</dbReference>
<dbReference type="EnsemblPlants" id="Pp3c8_13850V3.6">
    <property type="protein sequence ID" value="Pp3c8_13850V3.6"/>
    <property type="gene ID" value="Pp3c8_13850"/>
</dbReference>
<evidence type="ECO:0000256" key="1">
    <source>
        <dbReference type="SAM" id="MobiDB-lite"/>
    </source>
</evidence>
<reference evidence="2 4" key="1">
    <citation type="journal article" date="2008" name="Science">
        <title>The Physcomitrella genome reveals evolutionary insights into the conquest of land by plants.</title>
        <authorList>
            <person name="Rensing S."/>
            <person name="Lang D."/>
            <person name="Zimmer A."/>
            <person name="Terry A."/>
            <person name="Salamov A."/>
            <person name="Shapiro H."/>
            <person name="Nishiyama T."/>
            <person name="Perroud P.-F."/>
            <person name="Lindquist E."/>
            <person name="Kamisugi Y."/>
            <person name="Tanahashi T."/>
            <person name="Sakakibara K."/>
            <person name="Fujita T."/>
            <person name="Oishi K."/>
            <person name="Shin-I T."/>
            <person name="Kuroki Y."/>
            <person name="Toyoda A."/>
            <person name="Suzuki Y."/>
            <person name="Hashimoto A."/>
            <person name="Yamaguchi K."/>
            <person name="Sugano A."/>
            <person name="Kohara Y."/>
            <person name="Fujiyama A."/>
            <person name="Anterola A."/>
            <person name="Aoki S."/>
            <person name="Ashton N."/>
            <person name="Barbazuk W.B."/>
            <person name="Barker E."/>
            <person name="Bennetzen J."/>
            <person name="Bezanilla M."/>
            <person name="Blankenship R."/>
            <person name="Cho S.H."/>
            <person name="Dutcher S."/>
            <person name="Estelle M."/>
            <person name="Fawcett J.A."/>
            <person name="Gundlach H."/>
            <person name="Hanada K."/>
            <person name="Heyl A."/>
            <person name="Hicks K.A."/>
            <person name="Hugh J."/>
            <person name="Lohr M."/>
            <person name="Mayer K."/>
            <person name="Melkozernov A."/>
            <person name="Murata T."/>
            <person name="Nelson D."/>
            <person name="Pils B."/>
            <person name="Prigge M."/>
            <person name="Reiss B."/>
            <person name="Renner T."/>
            <person name="Rombauts S."/>
            <person name="Rushton P."/>
            <person name="Sanderfoot A."/>
            <person name="Schween G."/>
            <person name="Shiu S.-H."/>
            <person name="Stueber K."/>
            <person name="Theodoulou F.L."/>
            <person name="Tu H."/>
            <person name="Van de Peer Y."/>
            <person name="Verrier P.J."/>
            <person name="Waters E."/>
            <person name="Wood A."/>
            <person name="Yang L."/>
            <person name="Cove D."/>
            <person name="Cuming A."/>
            <person name="Hasebe M."/>
            <person name="Lucas S."/>
            <person name="Mishler D.B."/>
            <person name="Reski R."/>
            <person name="Grigoriev I."/>
            <person name="Quatrano R.S."/>
            <person name="Boore J.L."/>
        </authorList>
    </citation>
    <scope>NUCLEOTIDE SEQUENCE [LARGE SCALE GENOMIC DNA]</scope>
    <source>
        <strain evidence="3 4">cv. Gransden 2004</strain>
    </source>
</reference>
<feature type="compositionally biased region" description="Polar residues" evidence="1">
    <location>
        <begin position="226"/>
        <end position="250"/>
    </location>
</feature>
<dbReference type="PANTHER" id="PTHR33443">
    <property type="entry name" value="ZGC:112980"/>
    <property type="match status" value="1"/>
</dbReference>
<dbReference type="PANTHER" id="PTHR33443:SF30">
    <property type="entry name" value="SARCOSINE DEHYDROGENASE-2C PROTEIN"/>
    <property type="match status" value="1"/>
</dbReference>
<protein>
    <submittedName>
        <fullName evidence="2 3">Uncharacterized protein</fullName>
    </submittedName>
</protein>
<feature type="region of interest" description="Disordered" evidence="1">
    <location>
        <begin position="226"/>
        <end position="388"/>
    </location>
</feature>
<dbReference type="EnsemblPlants" id="Pp3c8_13850V3.5">
    <property type="protein sequence ID" value="Pp3c8_13850V3.5"/>
    <property type="gene ID" value="Pp3c8_13850"/>
</dbReference>
<dbReference type="Gramene" id="Pp3c8_13850V3.6">
    <property type="protein sequence ID" value="Pp3c8_13850V3.6"/>
    <property type="gene ID" value="Pp3c8_13850"/>
</dbReference>
<dbReference type="PRINTS" id="PR01217">
    <property type="entry name" value="PRICHEXTENSN"/>
</dbReference>
<dbReference type="EMBL" id="ABEU02000008">
    <property type="protein sequence ID" value="PNR49603.1"/>
    <property type="molecule type" value="Genomic_DNA"/>
</dbReference>
<dbReference type="InterPro" id="IPR053234">
    <property type="entry name" value="RPM1_Interactor"/>
</dbReference>
<feature type="compositionally biased region" description="Pro residues" evidence="1">
    <location>
        <begin position="366"/>
        <end position="385"/>
    </location>
</feature>
<organism evidence="2">
    <name type="scientific">Physcomitrium patens</name>
    <name type="common">Spreading-leaved earth moss</name>
    <name type="synonym">Physcomitrella patens</name>
    <dbReference type="NCBI Taxonomy" id="3218"/>
    <lineage>
        <taxon>Eukaryota</taxon>
        <taxon>Viridiplantae</taxon>
        <taxon>Streptophyta</taxon>
        <taxon>Embryophyta</taxon>
        <taxon>Bryophyta</taxon>
        <taxon>Bryophytina</taxon>
        <taxon>Bryopsida</taxon>
        <taxon>Funariidae</taxon>
        <taxon>Funariales</taxon>
        <taxon>Funariaceae</taxon>
        <taxon>Physcomitrium</taxon>
    </lineage>
</organism>
<dbReference type="Gramene" id="Pp3c8_13850V3.5">
    <property type="protein sequence ID" value="Pp3c8_13850V3.5"/>
    <property type="gene ID" value="Pp3c8_13850"/>
</dbReference>
<dbReference type="OMA" id="PFYLPDP"/>
<evidence type="ECO:0000313" key="3">
    <source>
        <dbReference type="EnsemblPlants" id="Pp3c8_13850V3.1"/>
    </source>
</evidence>
<accession>A0A2K1K739</accession>
<dbReference type="Gramene" id="Pp3c8_13850V3.8">
    <property type="protein sequence ID" value="Pp3c8_13850V3.8"/>
    <property type="gene ID" value="Pp3c8_13850"/>
</dbReference>
<evidence type="ECO:0000313" key="4">
    <source>
        <dbReference type="Proteomes" id="UP000006727"/>
    </source>
</evidence>
<dbReference type="EnsemblPlants" id="Pp3c8_13850V3.7">
    <property type="protein sequence ID" value="Pp3c8_13850V3.7"/>
    <property type="gene ID" value="Pp3c8_13850"/>
</dbReference>
<dbReference type="Proteomes" id="UP000006727">
    <property type="component" value="Chromosome 8"/>
</dbReference>